<dbReference type="EMBL" id="QGKM01000069">
    <property type="protein sequence ID" value="PWQ93075.1"/>
    <property type="molecule type" value="Genomic_DNA"/>
</dbReference>
<dbReference type="Gene3D" id="3.20.20.140">
    <property type="entry name" value="Metal-dependent hydrolases"/>
    <property type="match status" value="1"/>
</dbReference>
<dbReference type="NCBIfam" id="TIGR00857">
    <property type="entry name" value="pyrC_multi"/>
    <property type="match status" value="1"/>
</dbReference>
<evidence type="ECO:0000256" key="1">
    <source>
        <dbReference type="ARBA" id="ARBA00022975"/>
    </source>
</evidence>
<reference evidence="3 4" key="1">
    <citation type="submission" date="2018-05" db="EMBL/GenBank/DDBJ databases">
        <title>Leucothrix arctica sp. nov., isolated from Arctic seawater.</title>
        <authorList>
            <person name="Choi A."/>
            <person name="Baek K."/>
        </authorList>
    </citation>
    <scope>NUCLEOTIDE SEQUENCE [LARGE SCALE GENOMIC DNA]</scope>
    <source>
        <strain evidence="3 4">JCM 18388</strain>
    </source>
</reference>
<dbReference type="EC" id="3.5.2.3" evidence="3"/>
<comment type="caution">
    <text evidence="3">The sequence shown here is derived from an EMBL/GenBank/DDBJ whole genome shotgun (WGS) entry which is preliminary data.</text>
</comment>
<keyword evidence="1" id="KW-0665">Pyrimidine biosynthesis</keyword>
<dbReference type="CDD" id="cd01317">
    <property type="entry name" value="DHOase_IIa"/>
    <property type="match status" value="1"/>
</dbReference>
<dbReference type="OrthoDB" id="5687299at2"/>
<dbReference type="SUPFAM" id="SSF51338">
    <property type="entry name" value="Composite domain of metallo-dependent hydrolases"/>
    <property type="match status" value="1"/>
</dbReference>
<organism evidence="3 4">
    <name type="scientific">Leucothrix pacifica</name>
    <dbReference type="NCBI Taxonomy" id="1247513"/>
    <lineage>
        <taxon>Bacteria</taxon>
        <taxon>Pseudomonadati</taxon>
        <taxon>Pseudomonadota</taxon>
        <taxon>Gammaproteobacteria</taxon>
        <taxon>Thiotrichales</taxon>
        <taxon>Thiotrichaceae</taxon>
        <taxon>Leucothrix</taxon>
    </lineage>
</organism>
<dbReference type="InterPro" id="IPR004722">
    <property type="entry name" value="DHOase"/>
</dbReference>
<dbReference type="GO" id="GO:0005737">
    <property type="term" value="C:cytoplasm"/>
    <property type="evidence" value="ECO:0007669"/>
    <property type="project" value="TreeGrafter"/>
</dbReference>
<gene>
    <name evidence="3" type="ORF">DKW60_18505</name>
</gene>
<dbReference type="RefSeq" id="WP_109839147.1">
    <property type="nucleotide sequence ID" value="NZ_QGKM01000069.1"/>
</dbReference>
<dbReference type="InterPro" id="IPR032466">
    <property type="entry name" value="Metal_Hydrolase"/>
</dbReference>
<dbReference type="InterPro" id="IPR050138">
    <property type="entry name" value="DHOase/Allantoinase_Hydrolase"/>
</dbReference>
<dbReference type="PANTHER" id="PTHR43668">
    <property type="entry name" value="ALLANTOINASE"/>
    <property type="match status" value="1"/>
</dbReference>
<sequence>MTQLLIKQARVVDPASDLNKVCDVLVTDGKVAQIDAEITATDGMSVLDATGKWMLPGLVDLGAYVRNQERVATVESESIAAANAGITRLCCMPESAKITDTTAEVTLIQEKASHSGKVWFEVVGSLTAGLGGEQLSNMAGLKKAGCVAVSQGHHEFESLDIMRKAMEYAQTCGIKLFIQPLEHGLAGKGCVHDGAIATRVGLPGIPVAAETVALSQILLMAEQTKVDVHFCRLSSAAGADMIRQAKARGLSVTADVAAHQLHLSEQDIVDYNPLCHTLPPLRSEADRDALRQAVREGVIDAICSDHQPHDIDAKLAPFQESSPGISALESLLPLTMKLVDEGALTLQEAITSVTSNAADIINRPHGRLSVGSDADFLIYDPLLQWIFDPAAMYSHGKNSPFEGWEFNGKLLRTYVKGQRVDHHSNDEALT</sequence>
<keyword evidence="4" id="KW-1185">Reference proteome</keyword>
<evidence type="ECO:0000313" key="4">
    <source>
        <dbReference type="Proteomes" id="UP000245539"/>
    </source>
</evidence>
<dbReference type="Gene3D" id="2.30.40.10">
    <property type="entry name" value="Urease, subunit C, domain 1"/>
    <property type="match status" value="1"/>
</dbReference>
<dbReference type="Pfam" id="PF01979">
    <property type="entry name" value="Amidohydro_1"/>
    <property type="match status" value="1"/>
</dbReference>
<keyword evidence="3" id="KW-0378">Hydrolase</keyword>
<evidence type="ECO:0000313" key="3">
    <source>
        <dbReference type="EMBL" id="PWQ93075.1"/>
    </source>
</evidence>
<dbReference type="GO" id="GO:0046872">
    <property type="term" value="F:metal ion binding"/>
    <property type="evidence" value="ECO:0007669"/>
    <property type="project" value="InterPro"/>
</dbReference>
<dbReference type="AlphaFoldDB" id="A0A317C349"/>
<protein>
    <submittedName>
        <fullName evidence="3">Dihydroorotase</fullName>
        <ecNumber evidence="3">3.5.2.3</ecNumber>
    </submittedName>
</protein>
<dbReference type="InterPro" id="IPR006680">
    <property type="entry name" value="Amidohydro-rel"/>
</dbReference>
<dbReference type="GO" id="GO:0006145">
    <property type="term" value="P:purine nucleobase catabolic process"/>
    <property type="evidence" value="ECO:0007669"/>
    <property type="project" value="TreeGrafter"/>
</dbReference>
<dbReference type="GO" id="GO:0004151">
    <property type="term" value="F:dihydroorotase activity"/>
    <property type="evidence" value="ECO:0007669"/>
    <property type="project" value="UniProtKB-EC"/>
</dbReference>
<dbReference type="SUPFAM" id="SSF51556">
    <property type="entry name" value="Metallo-dependent hydrolases"/>
    <property type="match status" value="1"/>
</dbReference>
<dbReference type="Proteomes" id="UP000245539">
    <property type="component" value="Unassembled WGS sequence"/>
</dbReference>
<dbReference type="InterPro" id="IPR011059">
    <property type="entry name" value="Metal-dep_hydrolase_composite"/>
</dbReference>
<evidence type="ECO:0000259" key="2">
    <source>
        <dbReference type="Pfam" id="PF01979"/>
    </source>
</evidence>
<accession>A0A317C349</accession>
<dbReference type="GO" id="GO:0006221">
    <property type="term" value="P:pyrimidine nucleotide biosynthetic process"/>
    <property type="evidence" value="ECO:0007669"/>
    <property type="project" value="UniProtKB-KW"/>
</dbReference>
<feature type="domain" description="Amidohydrolase-related" evidence="2">
    <location>
        <begin position="219"/>
        <end position="420"/>
    </location>
</feature>
<proteinExistence type="predicted"/>
<name>A0A317C349_9GAMM</name>
<dbReference type="PANTHER" id="PTHR43668:SF2">
    <property type="entry name" value="ALLANTOINASE"/>
    <property type="match status" value="1"/>
</dbReference>
<dbReference type="GO" id="GO:0004038">
    <property type="term" value="F:allantoinase activity"/>
    <property type="evidence" value="ECO:0007669"/>
    <property type="project" value="TreeGrafter"/>
</dbReference>